<dbReference type="SUPFAM" id="SSF49464">
    <property type="entry name" value="Carboxypeptidase regulatory domain-like"/>
    <property type="match status" value="1"/>
</dbReference>
<dbReference type="Pfam" id="PF13715">
    <property type="entry name" value="CarbopepD_reg_2"/>
    <property type="match status" value="1"/>
</dbReference>
<evidence type="ECO:0000256" key="2">
    <source>
        <dbReference type="ARBA" id="ARBA00022448"/>
    </source>
</evidence>
<evidence type="ECO:0000256" key="6">
    <source>
        <dbReference type="ARBA" id="ARBA00023136"/>
    </source>
</evidence>
<feature type="domain" description="TonB-dependent receptor-like beta-barrel" evidence="11">
    <location>
        <begin position="396"/>
        <end position="761"/>
    </location>
</feature>
<evidence type="ECO:0000313" key="14">
    <source>
        <dbReference type="Proteomes" id="UP000000493"/>
    </source>
</evidence>
<dbReference type="Gene3D" id="2.170.130.10">
    <property type="entry name" value="TonB-dependent receptor, plug domain"/>
    <property type="match status" value="1"/>
</dbReference>
<dbReference type="InterPro" id="IPR012910">
    <property type="entry name" value="Plug_dom"/>
</dbReference>
<dbReference type="SUPFAM" id="SSF56935">
    <property type="entry name" value="Porins"/>
    <property type="match status" value="1"/>
</dbReference>
<evidence type="ECO:0000256" key="7">
    <source>
        <dbReference type="ARBA" id="ARBA00023237"/>
    </source>
</evidence>
<keyword evidence="6 8" id="KW-0472">Membrane</keyword>
<keyword evidence="2 8" id="KW-0813">Transport</keyword>
<dbReference type="InterPro" id="IPR000531">
    <property type="entry name" value="Beta-barrel_TonB"/>
</dbReference>
<dbReference type="NCBIfam" id="TIGR04057">
    <property type="entry name" value="SusC_RagA_signa"/>
    <property type="match status" value="1"/>
</dbReference>
<comment type="similarity">
    <text evidence="8 9">Belongs to the TonB-dependent receptor family.</text>
</comment>
<reference evidence="14" key="1">
    <citation type="submission" date="2011-06" db="EMBL/GenBank/DDBJ databases">
        <title>The complete genome of chromosome of Runella slithyformis DSM 19594.</title>
        <authorList>
            <consortium name="US DOE Joint Genome Institute (JGI-PGF)"/>
            <person name="Lucas S."/>
            <person name="Han J."/>
            <person name="Lapidus A."/>
            <person name="Bruce D."/>
            <person name="Goodwin L."/>
            <person name="Pitluck S."/>
            <person name="Peters L."/>
            <person name="Kyrpides N."/>
            <person name="Mavromatis K."/>
            <person name="Ivanova N."/>
            <person name="Ovchinnikova G."/>
            <person name="Zhang X."/>
            <person name="Misra M."/>
            <person name="Detter J.C."/>
            <person name="Tapia R."/>
            <person name="Han C."/>
            <person name="Land M."/>
            <person name="Hauser L."/>
            <person name="Markowitz V."/>
            <person name="Cheng J.-F."/>
            <person name="Hugenholtz P."/>
            <person name="Woyke T."/>
            <person name="Wu D."/>
            <person name="Tindall B."/>
            <person name="Faehrich R."/>
            <person name="Brambilla E."/>
            <person name="Klenk H.-P."/>
            <person name="Eisen J.A."/>
        </authorList>
    </citation>
    <scope>NUCLEOTIDE SEQUENCE [LARGE SCALE GENOMIC DNA]</scope>
    <source>
        <strain evidence="14">ATCC 29530 / DSM 19594 / LMG 11500 / NCIMB 11436 / LSU 4</strain>
    </source>
</reference>
<evidence type="ECO:0000256" key="1">
    <source>
        <dbReference type="ARBA" id="ARBA00004571"/>
    </source>
</evidence>
<dbReference type="EMBL" id="CP002859">
    <property type="protein sequence ID" value="AEI48336.1"/>
    <property type="molecule type" value="Genomic_DNA"/>
</dbReference>
<keyword evidence="10" id="KW-0732">Signal</keyword>
<organism evidence="13 14">
    <name type="scientific">Runella slithyformis (strain ATCC 29530 / DSM 19594 / LMG 11500 / NCIMB 11436 / LSU 4)</name>
    <dbReference type="NCBI Taxonomy" id="761193"/>
    <lineage>
        <taxon>Bacteria</taxon>
        <taxon>Pseudomonadati</taxon>
        <taxon>Bacteroidota</taxon>
        <taxon>Cytophagia</taxon>
        <taxon>Cytophagales</taxon>
        <taxon>Spirosomataceae</taxon>
        <taxon>Runella</taxon>
    </lineage>
</organism>
<accession>A0A7U3ZJF0</accession>
<feature type="chain" id="PRO_5031263328" evidence="10">
    <location>
        <begin position="25"/>
        <end position="1004"/>
    </location>
</feature>
<keyword evidence="14" id="KW-1185">Reference proteome</keyword>
<dbReference type="InterPro" id="IPR039426">
    <property type="entry name" value="TonB-dep_rcpt-like"/>
</dbReference>
<name>A0A7U3ZJF0_RUNSL</name>
<proteinExistence type="inferred from homology"/>
<evidence type="ECO:0000256" key="3">
    <source>
        <dbReference type="ARBA" id="ARBA00022452"/>
    </source>
</evidence>
<keyword evidence="4 8" id="KW-0812">Transmembrane</keyword>
<dbReference type="GO" id="GO:0009279">
    <property type="term" value="C:cell outer membrane"/>
    <property type="evidence" value="ECO:0007669"/>
    <property type="project" value="UniProtKB-SubCell"/>
</dbReference>
<dbReference type="RefSeq" id="WP_013927649.1">
    <property type="nucleotide sequence ID" value="NC_015703.1"/>
</dbReference>
<keyword evidence="13" id="KW-0675">Receptor</keyword>
<dbReference type="Gene3D" id="2.60.40.1120">
    <property type="entry name" value="Carboxypeptidase-like, regulatory domain"/>
    <property type="match status" value="1"/>
</dbReference>
<evidence type="ECO:0000256" key="4">
    <source>
        <dbReference type="ARBA" id="ARBA00022692"/>
    </source>
</evidence>
<dbReference type="InterPro" id="IPR023996">
    <property type="entry name" value="TonB-dep_OMP_SusC/RagA"/>
</dbReference>
<comment type="subcellular location">
    <subcellularLocation>
        <location evidence="1 8">Cell outer membrane</location>
        <topology evidence="1 8">Multi-pass membrane protein</topology>
    </subcellularLocation>
</comment>
<evidence type="ECO:0000256" key="5">
    <source>
        <dbReference type="ARBA" id="ARBA00023077"/>
    </source>
</evidence>
<dbReference type="InterPro" id="IPR023997">
    <property type="entry name" value="TonB-dep_OMP_SusC/RagA_CS"/>
</dbReference>
<feature type="signal peptide" evidence="10">
    <location>
        <begin position="1"/>
        <end position="24"/>
    </location>
</feature>
<feature type="domain" description="TonB-dependent receptor plug" evidence="12">
    <location>
        <begin position="117"/>
        <end position="241"/>
    </location>
</feature>
<protein>
    <submittedName>
        <fullName evidence="13">TonB-dependent receptor plug</fullName>
    </submittedName>
</protein>
<keyword evidence="7 8" id="KW-0998">Cell outer membrane</keyword>
<gene>
    <name evidence="13" type="ordered locus">Runsl_1912</name>
</gene>
<dbReference type="AlphaFoldDB" id="A0A7U3ZJF0"/>
<dbReference type="PROSITE" id="PS52016">
    <property type="entry name" value="TONB_DEPENDENT_REC_3"/>
    <property type="match status" value="1"/>
</dbReference>
<dbReference type="InterPro" id="IPR036942">
    <property type="entry name" value="Beta-barrel_TonB_sf"/>
</dbReference>
<reference evidence="13 14" key="2">
    <citation type="journal article" date="2012" name="Stand. Genomic Sci.">
        <title>Complete genome sequence of the aquatic bacterium Runella slithyformis type strain (LSU 4(T)).</title>
        <authorList>
            <person name="Copeland A."/>
            <person name="Zhang X."/>
            <person name="Misra M."/>
            <person name="Lapidus A."/>
            <person name="Nolan M."/>
            <person name="Lucas S."/>
            <person name="Deshpande S."/>
            <person name="Cheng J.F."/>
            <person name="Tapia R."/>
            <person name="Goodwin L.A."/>
            <person name="Pitluck S."/>
            <person name="Liolios K."/>
            <person name="Pagani I."/>
            <person name="Ivanova N."/>
            <person name="Mikhailova N."/>
            <person name="Pati A."/>
            <person name="Chen A."/>
            <person name="Palaniappan K."/>
            <person name="Land M."/>
            <person name="Hauser L."/>
            <person name="Pan C."/>
            <person name="Jeffries C.D."/>
            <person name="Detter J.C."/>
            <person name="Brambilla E.M."/>
            <person name="Rohde M."/>
            <person name="Djao O.D."/>
            <person name="Goker M."/>
            <person name="Sikorski J."/>
            <person name="Tindall B.J."/>
            <person name="Woyke T."/>
            <person name="Bristow J."/>
            <person name="Eisen J.A."/>
            <person name="Markowitz V."/>
            <person name="Hugenholtz P."/>
            <person name="Kyrpides N.C."/>
            <person name="Klenk H.P."/>
            <person name="Mavromatis K."/>
        </authorList>
    </citation>
    <scope>NUCLEOTIDE SEQUENCE [LARGE SCALE GENOMIC DNA]</scope>
    <source>
        <strain evidence="14">ATCC 29530 / DSM 19594 / LMG 11500 / NCIMB 11436 / LSU 4</strain>
    </source>
</reference>
<evidence type="ECO:0000256" key="10">
    <source>
        <dbReference type="SAM" id="SignalP"/>
    </source>
</evidence>
<dbReference type="Pfam" id="PF07715">
    <property type="entry name" value="Plug"/>
    <property type="match status" value="1"/>
</dbReference>
<evidence type="ECO:0000256" key="8">
    <source>
        <dbReference type="PROSITE-ProRule" id="PRU01360"/>
    </source>
</evidence>
<keyword evidence="3 8" id="KW-1134">Transmembrane beta strand</keyword>
<dbReference type="Proteomes" id="UP000000493">
    <property type="component" value="Chromosome"/>
</dbReference>
<dbReference type="Pfam" id="PF00593">
    <property type="entry name" value="TonB_dep_Rec_b-barrel"/>
    <property type="match status" value="1"/>
</dbReference>
<evidence type="ECO:0000259" key="12">
    <source>
        <dbReference type="Pfam" id="PF07715"/>
    </source>
</evidence>
<sequence length="1004" mass="110023">MKRIYAIFGILLLCWCLGSPQLMAQQKVTGTITAASDNTVLPGASVLVKGTSTGSTTDANGKFSITAPSNATLVFSFIGYKTIEMAVGGKSVINVSLQPTDNALEEVVVVGYGTSLKKDLSGSIATVSAEDIKSLPITSFEQGMQGRVAGVQVMQGNSAPGGAPQVRIRGANTVLGGNEPLYIIDGVPVYNSDLENNSNLNVGTQPSNALASINPNDIVSMEILKDASATAIYGARGANGVVIITTKRGKASDRGKISFEAYYGVQEISNKLKLMNTQDFIKILNERTTNFGGAPRYADPSQYTTNTDWQDFFFRKAPMTNYTLNFSGGSDKNQYSVSGNWFSQEGVIQETNFNRGSVRVNLDNRLNDKFKVATSVTASRSTNNRSLNYVLMNAMSFSPLLSPYDQNGNFSNLNTADTGGENPVEALYKTSDKLTVDRFLGNVLGEYTIANGLTYSVRLAMDNLTQHNDIYVKKGSFIFPSPGATVKENKGTNYVIEHLISYKKAFGQKHRLNATVGYTWQENNTIFFQQSGTGFQFDDFGTYNLGAAAITNPNQSYKNKSTLLSYLGRANYVFDDKYILTLTGRADGSSRFGDNNKWGFFPSGAVAWRLSKENFMKSLTFIDDLKIRTSYGMTGNQEIGLYNSISRFSSVQGVMGSPLVAYVGYVPTSLANPDLKWEINKQFDIGFDLAVLKNRFSLTADYYRKRTEDLLANLPIPGSSGFSTILINSGSIENKGFEVALNTTAIETKNLSWKIGGNISRNETKVLKLAVATRQFFAPNIPSPIDRPVNIIREGDVLSAFWGYKEDGLTENGDIKYKDLNGDGKVDGNDQTILGSPFPNLLYGFNSNLNYKGFTLTVFLQGVAGVKVFNSNDFMIANSMTRISNQLEEVNDRWTPENRNPNAKYPRASTTQLLVSDRFVQDADYLRLKNVLLSYNLPVTKFGLKWLEGAKVYVSGQNLLTFTKYHGYDPEVSQTGSNSLVKGLDRGSYPANKTITVGFNLSLK</sequence>
<dbReference type="Gene3D" id="2.40.170.20">
    <property type="entry name" value="TonB-dependent receptor, beta-barrel domain"/>
    <property type="match status" value="1"/>
</dbReference>
<dbReference type="InterPro" id="IPR008969">
    <property type="entry name" value="CarboxyPept-like_regulatory"/>
</dbReference>
<dbReference type="InterPro" id="IPR037066">
    <property type="entry name" value="Plug_dom_sf"/>
</dbReference>
<keyword evidence="5 9" id="KW-0798">TonB box</keyword>
<evidence type="ECO:0000313" key="13">
    <source>
        <dbReference type="EMBL" id="AEI48336.1"/>
    </source>
</evidence>
<dbReference type="NCBIfam" id="TIGR04056">
    <property type="entry name" value="OMP_RagA_SusC"/>
    <property type="match status" value="1"/>
</dbReference>
<evidence type="ECO:0000259" key="11">
    <source>
        <dbReference type="Pfam" id="PF00593"/>
    </source>
</evidence>
<evidence type="ECO:0000256" key="9">
    <source>
        <dbReference type="RuleBase" id="RU003357"/>
    </source>
</evidence>
<dbReference type="KEGG" id="rsi:Runsl_1912"/>